<evidence type="ECO:0000256" key="3">
    <source>
        <dbReference type="ARBA" id="ARBA00023125"/>
    </source>
</evidence>
<keyword evidence="3" id="KW-0238">DNA-binding</keyword>
<dbReference type="GO" id="GO:0000976">
    <property type="term" value="F:transcription cis-regulatory region binding"/>
    <property type="evidence" value="ECO:0007669"/>
    <property type="project" value="TreeGrafter"/>
</dbReference>
<evidence type="ECO:0000256" key="2">
    <source>
        <dbReference type="ARBA" id="ARBA00023015"/>
    </source>
</evidence>
<dbReference type="Proteomes" id="UP001164286">
    <property type="component" value="Unassembled WGS sequence"/>
</dbReference>
<feature type="compositionally biased region" description="Basic and acidic residues" evidence="6">
    <location>
        <begin position="270"/>
        <end position="292"/>
    </location>
</feature>
<dbReference type="PANTHER" id="PTHR31845">
    <property type="entry name" value="FINGER DOMAIN PROTEIN, PUTATIVE-RELATED"/>
    <property type="match status" value="1"/>
</dbReference>
<comment type="caution">
    <text evidence="7">The sequence shown here is derived from an EMBL/GenBank/DDBJ whole genome shotgun (WGS) entry which is preliminary data.</text>
</comment>
<protein>
    <recommendedName>
        <fullName evidence="9">Transcription factor domain-containing protein</fullName>
    </recommendedName>
</protein>
<dbReference type="RefSeq" id="XP_052945463.1">
    <property type="nucleotide sequence ID" value="XM_053088637.1"/>
</dbReference>
<accession>A0AA38LVR7</accession>
<dbReference type="GeneID" id="77727842"/>
<organism evidence="7 8">
    <name type="scientific">Dioszegia hungarica</name>
    <dbReference type="NCBI Taxonomy" id="4972"/>
    <lineage>
        <taxon>Eukaryota</taxon>
        <taxon>Fungi</taxon>
        <taxon>Dikarya</taxon>
        <taxon>Basidiomycota</taxon>
        <taxon>Agaricomycotina</taxon>
        <taxon>Tremellomycetes</taxon>
        <taxon>Tremellales</taxon>
        <taxon>Bulleribasidiaceae</taxon>
        <taxon>Dioszegia</taxon>
    </lineage>
</organism>
<dbReference type="EMBL" id="JAKWFO010000005">
    <property type="protein sequence ID" value="KAI9635686.1"/>
    <property type="molecule type" value="Genomic_DNA"/>
</dbReference>
<keyword evidence="8" id="KW-1185">Reference proteome</keyword>
<evidence type="ECO:0000256" key="6">
    <source>
        <dbReference type="SAM" id="MobiDB-lite"/>
    </source>
</evidence>
<evidence type="ECO:0000256" key="5">
    <source>
        <dbReference type="ARBA" id="ARBA00023242"/>
    </source>
</evidence>
<dbReference type="GO" id="GO:0005634">
    <property type="term" value="C:nucleus"/>
    <property type="evidence" value="ECO:0007669"/>
    <property type="project" value="UniProtKB-SubCell"/>
</dbReference>
<dbReference type="AlphaFoldDB" id="A0AA38LVR7"/>
<feature type="compositionally biased region" description="Polar residues" evidence="6">
    <location>
        <begin position="234"/>
        <end position="243"/>
    </location>
</feature>
<reference evidence="7" key="1">
    <citation type="journal article" date="2022" name="G3 (Bethesda)">
        <title>High quality genome of the basidiomycete yeast Dioszegia hungarica PDD-24b-2 isolated from cloud water.</title>
        <authorList>
            <person name="Jarrige D."/>
            <person name="Haridas S."/>
            <person name="Bleykasten-Grosshans C."/>
            <person name="Joly M."/>
            <person name="Nadalig T."/>
            <person name="Sancelme M."/>
            <person name="Vuilleumier S."/>
            <person name="Grigoriev I.V."/>
            <person name="Amato P."/>
            <person name="Bringel F."/>
        </authorList>
    </citation>
    <scope>NUCLEOTIDE SEQUENCE</scope>
    <source>
        <strain evidence="7">PDD-24b-2</strain>
    </source>
</reference>
<name>A0AA38LVR7_9TREE</name>
<feature type="compositionally biased region" description="Polar residues" evidence="6">
    <location>
        <begin position="189"/>
        <end position="206"/>
    </location>
</feature>
<evidence type="ECO:0008006" key="9">
    <source>
        <dbReference type="Google" id="ProtNLM"/>
    </source>
</evidence>
<sequence>MSGRLDQRGTDDEGPKRGISGELGHRRSLGFAGSAAGEEGLGHVGPTSALRSHIGFGRGFGVIPRLLHCPPLSTLSTESTPPSSTEDNDKACLQRWVPPHPLLAERATTRRKRTSGMTARVRALALVRLDALEGQMDSVNGKLDGIASLLARLTNQPPIIPDERAEASSSRYYTQQSPAYQPYVHWSHNGAQSRSGPSYGAGNSRTMDPRVSSMRTDAGPSQEDMLNKYDSQKPESGQQVESTHSSDLHPSDDDDPLDAAVRMEPLRTLTHREEAARLRMEGHAGERSDRGDGGSMASGSRKRSHGEEGPDGERLVRRKGDLSKSFLDPVQLGYCTEEEGKALFDSFFLRSHPFMPVMDAERDTWEDLRQRSAFCTTVILLVASQVADAKRSRSMMTTQCRQAAEAMAKVTLFSPVSHFETVQAMVILACWSDVVWRPACHAMTLAVDMDMHRCLPTLSKSGMGAGKTDEALERDRPLVLGARIWLALVKLAYEVGYNHARPIAFLAENNLQLSRELLKHPLSNLFDSRFVVSIEFLASRQSLFRPFDLVTAAERPDILEKVQGISETIEGLFDFWIAHYDSLGLGADDFLVKELKSQRAYAIVRTNSLLLSGIRHKNDVILMTMERRDSLKRLIQAAAFLVASIGSGRQAKDSEYGNHYFHLAIISTARMLIRLVGLLPSACDPKQVGVDIEELISSLPRFPGYSFVSLLQNDLQKARREGFIPWPQSPYAIPQRLSPISPHRQEDLNLPFSWMNTPAASTPNTAAMALPAGHSSLAGIPDGSGANGYPWLNVSSLSIPPYGLLAKLRSVLSDPSRR</sequence>
<evidence type="ECO:0000256" key="1">
    <source>
        <dbReference type="ARBA" id="ARBA00004123"/>
    </source>
</evidence>
<dbReference type="CDD" id="cd12148">
    <property type="entry name" value="fungal_TF_MHR"/>
    <property type="match status" value="1"/>
</dbReference>
<proteinExistence type="predicted"/>
<keyword evidence="5" id="KW-0539">Nucleus</keyword>
<feature type="region of interest" description="Disordered" evidence="6">
    <location>
        <begin position="186"/>
        <end position="320"/>
    </location>
</feature>
<feature type="compositionally biased region" description="Basic and acidic residues" evidence="6">
    <location>
        <begin position="1"/>
        <end position="16"/>
    </location>
</feature>
<comment type="subcellular location">
    <subcellularLocation>
        <location evidence="1">Nucleus</location>
    </subcellularLocation>
</comment>
<dbReference type="GO" id="GO:0000981">
    <property type="term" value="F:DNA-binding transcription factor activity, RNA polymerase II-specific"/>
    <property type="evidence" value="ECO:0007669"/>
    <property type="project" value="TreeGrafter"/>
</dbReference>
<evidence type="ECO:0000313" key="7">
    <source>
        <dbReference type="EMBL" id="KAI9635686.1"/>
    </source>
</evidence>
<keyword evidence="4" id="KW-0804">Transcription</keyword>
<feature type="compositionally biased region" description="Basic and acidic residues" evidence="6">
    <location>
        <begin position="305"/>
        <end position="320"/>
    </location>
</feature>
<evidence type="ECO:0000313" key="8">
    <source>
        <dbReference type="Proteomes" id="UP001164286"/>
    </source>
</evidence>
<evidence type="ECO:0000256" key="4">
    <source>
        <dbReference type="ARBA" id="ARBA00023163"/>
    </source>
</evidence>
<feature type="region of interest" description="Disordered" evidence="6">
    <location>
        <begin position="1"/>
        <end position="25"/>
    </location>
</feature>
<keyword evidence="2" id="KW-0805">Transcription regulation</keyword>
<gene>
    <name evidence="7" type="ORF">MKK02DRAFT_33055</name>
</gene>
<dbReference type="InterPro" id="IPR051089">
    <property type="entry name" value="prtT"/>
</dbReference>
<dbReference type="PANTHER" id="PTHR31845:SF17">
    <property type="entry name" value="ZN(II)2CYS6 TRANSCRIPTION FACTOR (EUROFUNG)"/>
    <property type="match status" value="1"/>
</dbReference>